<keyword evidence="3" id="KW-1185">Reference proteome</keyword>
<dbReference type="PRINTS" id="PR00364">
    <property type="entry name" value="DISEASERSIST"/>
</dbReference>
<proteinExistence type="predicted"/>
<dbReference type="Pfam" id="PF00931">
    <property type="entry name" value="NB-ARC"/>
    <property type="match status" value="1"/>
</dbReference>
<evidence type="ECO:0000313" key="3">
    <source>
        <dbReference type="Proteomes" id="UP001141806"/>
    </source>
</evidence>
<dbReference type="SUPFAM" id="SSF52540">
    <property type="entry name" value="P-loop containing nucleoside triphosphate hydrolases"/>
    <property type="match status" value="1"/>
</dbReference>
<dbReference type="AlphaFoldDB" id="A0A9Q0QV99"/>
<gene>
    <name evidence="2" type="ORF">NE237_006148</name>
</gene>
<evidence type="ECO:0000259" key="1">
    <source>
        <dbReference type="Pfam" id="PF00931"/>
    </source>
</evidence>
<dbReference type="Proteomes" id="UP001141806">
    <property type="component" value="Unassembled WGS sequence"/>
</dbReference>
<protein>
    <recommendedName>
        <fullName evidence="1">NB-ARC domain-containing protein</fullName>
    </recommendedName>
</protein>
<dbReference type="PANTHER" id="PTHR36766:SF45">
    <property type="entry name" value="NB-ARC DOMAIN-CONTAINING PROTEIN"/>
    <property type="match status" value="1"/>
</dbReference>
<accession>A0A9Q0QV99</accession>
<name>A0A9Q0QV99_9MAGN</name>
<dbReference type="OrthoDB" id="5279713at2759"/>
<dbReference type="EMBL" id="JAMYWD010000004">
    <property type="protein sequence ID" value="KAJ4972974.1"/>
    <property type="molecule type" value="Genomic_DNA"/>
</dbReference>
<organism evidence="2 3">
    <name type="scientific">Protea cynaroides</name>
    <dbReference type="NCBI Taxonomy" id="273540"/>
    <lineage>
        <taxon>Eukaryota</taxon>
        <taxon>Viridiplantae</taxon>
        <taxon>Streptophyta</taxon>
        <taxon>Embryophyta</taxon>
        <taxon>Tracheophyta</taxon>
        <taxon>Spermatophyta</taxon>
        <taxon>Magnoliopsida</taxon>
        <taxon>Proteales</taxon>
        <taxon>Proteaceae</taxon>
        <taxon>Protea</taxon>
    </lineage>
</organism>
<dbReference type="InterPro" id="IPR027417">
    <property type="entry name" value="P-loop_NTPase"/>
</dbReference>
<sequence length="196" mass="22668">MRIGLRHDISHRIKEINERLDWIASEKDKFDFVETTSYESIVESRRRLETSSFVDVNEVLGCTMDKDIIIRKLLVSEEDNHLQQELVSTGGVVPLVISIVGMGGMGKTTLAQLVFNDDRVKNHFNKRMWVHVSKSFDKVMVAVNIIRELSGENIDDHHHISWEFVHHQLNSCVVGKHFLLVLDDVWNEDRNSCDPF</sequence>
<feature type="domain" description="NB-ARC" evidence="1">
    <location>
        <begin position="80"/>
        <end position="189"/>
    </location>
</feature>
<dbReference type="PANTHER" id="PTHR36766">
    <property type="entry name" value="PLANT BROAD-SPECTRUM MILDEW RESISTANCE PROTEIN RPW8"/>
    <property type="match status" value="1"/>
</dbReference>
<comment type="caution">
    <text evidence="2">The sequence shown here is derived from an EMBL/GenBank/DDBJ whole genome shotgun (WGS) entry which is preliminary data.</text>
</comment>
<dbReference type="GO" id="GO:0043531">
    <property type="term" value="F:ADP binding"/>
    <property type="evidence" value="ECO:0007669"/>
    <property type="project" value="InterPro"/>
</dbReference>
<reference evidence="2" key="1">
    <citation type="journal article" date="2023" name="Plant J.">
        <title>The genome of the king protea, Protea cynaroides.</title>
        <authorList>
            <person name="Chang J."/>
            <person name="Duong T.A."/>
            <person name="Schoeman C."/>
            <person name="Ma X."/>
            <person name="Roodt D."/>
            <person name="Barker N."/>
            <person name="Li Z."/>
            <person name="Van de Peer Y."/>
            <person name="Mizrachi E."/>
        </authorList>
    </citation>
    <scope>NUCLEOTIDE SEQUENCE</scope>
    <source>
        <tissue evidence="2">Young leaves</tissue>
    </source>
</reference>
<dbReference type="InterPro" id="IPR002182">
    <property type="entry name" value="NB-ARC"/>
</dbReference>
<dbReference type="Gene3D" id="3.40.50.300">
    <property type="entry name" value="P-loop containing nucleotide triphosphate hydrolases"/>
    <property type="match status" value="1"/>
</dbReference>
<evidence type="ECO:0000313" key="2">
    <source>
        <dbReference type="EMBL" id="KAJ4972974.1"/>
    </source>
</evidence>